<evidence type="ECO:0000313" key="3">
    <source>
        <dbReference type="Proteomes" id="UP001524570"/>
    </source>
</evidence>
<dbReference type="EMBL" id="JANIBL010000003">
    <property type="protein sequence ID" value="MCQ8116131.1"/>
    <property type="molecule type" value="Genomic_DNA"/>
</dbReference>
<comment type="caution">
    <text evidence="2">The sequence shown here is derived from an EMBL/GenBank/DDBJ whole genome shotgun (WGS) entry which is preliminary data.</text>
</comment>
<keyword evidence="3" id="KW-1185">Reference proteome</keyword>
<keyword evidence="1" id="KW-0812">Transmembrane</keyword>
<evidence type="ECO:0000256" key="1">
    <source>
        <dbReference type="SAM" id="Phobius"/>
    </source>
</evidence>
<name>A0ABT1TP24_9GAMM</name>
<keyword evidence="1" id="KW-1133">Transmembrane helix</keyword>
<keyword evidence="1" id="KW-0472">Membrane</keyword>
<accession>A0ABT1TP24</accession>
<gene>
    <name evidence="2" type="ORF">NP589_01760</name>
</gene>
<dbReference type="RefSeq" id="WP_256605408.1">
    <property type="nucleotide sequence ID" value="NZ_JANIBL010000003.1"/>
</dbReference>
<reference evidence="2 3" key="1">
    <citation type="submission" date="2022-07" db="EMBL/GenBank/DDBJ databases">
        <title>Methylomonas rivi sp. nov., Methylomonas rosea sp. nov., Methylomonas aureus sp. nov. and Methylomonas subterranea sp. nov., four novel methanotrophs isolated from a freshwater creek and the deep terrestrial subsurface.</title>
        <authorList>
            <person name="Abin C."/>
            <person name="Sankaranarayanan K."/>
            <person name="Garner C."/>
            <person name="Sindelar R."/>
            <person name="Kotary K."/>
            <person name="Garner R."/>
            <person name="Barclay S."/>
            <person name="Lawson P."/>
            <person name="Krumholz L."/>
        </authorList>
    </citation>
    <scope>NUCLEOTIDE SEQUENCE [LARGE SCALE GENOMIC DNA]</scope>
    <source>
        <strain evidence="2 3">WSC-7</strain>
    </source>
</reference>
<dbReference type="Proteomes" id="UP001524570">
    <property type="component" value="Unassembled WGS sequence"/>
</dbReference>
<feature type="transmembrane region" description="Helical" evidence="1">
    <location>
        <begin position="12"/>
        <end position="30"/>
    </location>
</feature>
<protein>
    <submittedName>
        <fullName evidence="2">Uncharacterized protein</fullName>
    </submittedName>
</protein>
<evidence type="ECO:0000313" key="2">
    <source>
        <dbReference type="EMBL" id="MCQ8116131.1"/>
    </source>
</evidence>
<organism evidence="2 3">
    <name type="scientific">Methylomonas rosea</name>
    <dbReference type="NCBI Taxonomy" id="2952227"/>
    <lineage>
        <taxon>Bacteria</taxon>
        <taxon>Pseudomonadati</taxon>
        <taxon>Pseudomonadota</taxon>
        <taxon>Gammaproteobacteria</taxon>
        <taxon>Methylococcales</taxon>
        <taxon>Methylococcaceae</taxon>
        <taxon>Methylomonas</taxon>
    </lineage>
</organism>
<proteinExistence type="predicted"/>
<sequence>MKLGIDWSQNSTKRGAIWLIAGLLGIYYSWGTHDVNQLLSVASAVAGGLGVGIKD</sequence>